<name>A0A2X3L1C6_9BACT</name>
<proteinExistence type="predicted"/>
<dbReference type="SUPFAM" id="SSF102735">
    <property type="entry name" value="Trigger factor ribosome-binding domain"/>
    <property type="match status" value="1"/>
</dbReference>
<dbReference type="OrthoDB" id="9767721at2"/>
<organism evidence="2 3">
    <name type="scientific">Candidatus Bipolaricaulis anaerobius</name>
    <dbReference type="NCBI Taxonomy" id="2026885"/>
    <lineage>
        <taxon>Bacteria</taxon>
        <taxon>Candidatus Bipolaricaulota</taxon>
        <taxon>Candidatus Bipolaricaulia</taxon>
        <taxon>Candidatus Bipolaricaulales</taxon>
        <taxon>Candidatus Bipolaricaulaceae</taxon>
        <taxon>Candidatus Bipolaricaulis</taxon>
    </lineage>
</organism>
<dbReference type="PANTHER" id="PTHR30560">
    <property type="entry name" value="TRIGGER FACTOR CHAPERONE AND PEPTIDYL-PROLYL CIS/TRANS ISOMERASE"/>
    <property type="match status" value="1"/>
</dbReference>
<reference evidence="3" key="1">
    <citation type="submission" date="2018-05" db="EMBL/GenBank/DDBJ databases">
        <authorList>
            <person name="Hao L."/>
        </authorList>
    </citation>
    <scope>NUCLEOTIDE SEQUENCE [LARGE SCALE GENOMIC DNA]</scope>
</reference>
<dbReference type="Gene3D" id="1.10.3120.10">
    <property type="entry name" value="Trigger factor, C-terminal domain"/>
    <property type="match status" value="1"/>
</dbReference>
<protein>
    <submittedName>
        <fullName evidence="2">Trigger factor</fullName>
    </submittedName>
</protein>
<accession>A0A2X3L1C6</accession>
<dbReference type="GO" id="GO:0044183">
    <property type="term" value="F:protein folding chaperone"/>
    <property type="evidence" value="ECO:0007669"/>
    <property type="project" value="TreeGrafter"/>
</dbReference>
<feature type="domain" description="Trigger factor ribosome-binding bacterial" evidence="1">
    <location>
        <begin position="9"/>
        <end position="147"/>
    </location>
</feature>
<evidence type="ECO:0000313" key="3">
    <source>
        <dbReference type="Proteomes" id="UP000249818"/>
    </source>
</evidence>
<dbReference type="InterPro" id="IPR046357">
    <property type="entry name" value="PPIase_dom_sf"/>
</dbReference>
<dbReference type="PANTHER" id="PTHR30560:SF3">
    <property type="entry name" value="TRIGGER FACTOR-LIKE PROTEIN TIG, CHLOROPLASTIC"/>
    <property type="match status" value="1"/>
</dbReference>
<dbReference type="Gene3D" id="3.10.50.40">
    <property type="match status" value="1"/>
</dbReference>
<dbReference type="GO" id="GO:0051083">
    <property type="term" value="P:'de novo' cotranslational protein folding"/>
    <property type="evidence" value="ECO:0007669"/>
    <property type="project" value="TreeGrafter"/>
</dbReference>
<keyword evidence="3" id="KW-1185">Reference proteome</keyword>
<dbReference type="AlphaFoldDB" id="A0A2X3L1C6"/>
<dbReference type="InterPro" id="IPR037041">
    <property type="entry name" value="Trigger_fac_C_sf"/>
</dbReference>
<sequence>MTEGGFTVEREGSEVVLSIEVPAEEIRKKEQDLLAAARAQLTVPGFRPGKAPEDLILRQYGPDEFARDLKEDLIREWLSRALGELDLHPVTTPAVETTAFTPGERLAFRVKFAVLPEVAIPDELVVEVPEPPPAEVTDDEVQAVLADLRREAAVLEPKDGPAEEGDVIRLERAGRDWEGEATASRPIGRQLLGVRAGERVTLTEEGGRSEVFSVTGVYRLLLPTLEEAAGTYGHPSWEAFEQAVREELGRVAEARRLQARRLAALDAAADALGIEVPPTLLAEAVAAEMKELRLHPDQRPRLEEAVRRKLRREIVAQRVAEARGLQPDEDEVKRRAEEQGREESAVWVALVLEKAADWVISQARRHE</sequence>
<dbReference type="InterPro" id="IPR027304">
    <property type="entry name" value="Trigger_fact/SurA_dom_sf"/>
</dbReference>
<dbReference type="EMBL" id="LS483254">
    <property type="protein sequence ID" value="SQD92979.1"/>
    <property type="molecule type" value="Genomic_DNA"/>
</dbReference>
<dbReference type="GO" id="GO:0015031">
    <property type="term" value="P:protein transport"/>
    <property type="evidence" value="ECO:0007669"/>
    <property type="project" value="InterPro"/>
</dbReference>
<evidence type="ECO:0000259" key="1">
    <source>
        <dbReference type="Pfam" id="PF05697"/>
    </source>
</evidence>
<dbReference type="RefSeq" id="WP_122031352.1">
    <property type="nucleotide sequence ID" value="NZ_LS483254.1"/>
</dbReference>
<dbReference type="KEGG" id="bana:BARAN1_0955"/>
<dbReference type="GO" id="GO:0043335">
    <property type="term" value="P:protein unfolding"/>
    <property type="evidence" value="ECO:0007669"/>
    <property type="project" value="TreeGrafter"/>
</dbReference>
<dbReference type="InterPro" id="IPR036611">
    <property type="entry name" value="Trigger_fac_ribosome-bd_sf"/>
</dbReference>
<dbReference type="InterPro" id="IPR005215">
    <property type="entry name" value="Trig_fac"/>
</dbReference>
<dbReference type="Proteomes" id="UP000249818">
    <property type="component" value="Chromosome BARAN1"/>
</dbReference>
<dbReference type="SUPFAM" id="SSF109998">
    <property type="entry name" value="Triger factor/SurA peptide-binding domain-like"/>
    <property type="match status" value="1"/>
</dbReference>
<gene>
    <name evidence="2" type="ORF">BARAN1_0955</name>
</gene>
<dbReference type="Pfam" id="PF05697">
    <property type="entry name" value="Trigger_N"/>
    <property type="match status" value="1"/>
</dbReference>
<dbReference type="GO" id="GO:0003755">
    <property type="term" value="F:peptidyl-prolyl cis-trans isomerase activity"/>
    <property type="evidence" value="ECO:0007669"/>
    <property type="project" value="InterPro"/>
</dbReference>
<dbReference type="Gene3D" id="3.30.70.1050">
    <property type="entry name" value="Trigger factor ribosome-binding domain"/>
    <property type="match status" value="1"/>
</dbReference>
<evidence type="ECO:0000313" key="2">
    <source>
        <dbReference type="EMBL" id="SQD92979.1"/>
    </source>
</evidence>
<dbReference type="GO" id="GO:0043022">
    <property type="term" value="F:ribosome binding"/>
    <property type="evidence" value="ECO:0007669"/>
    <property type="project" value="TreeGrafter"/>
</dbReference>
<dbReference type="InterPro" id="IPR008881">
    <property type="entry name" value="Trigger_fac_ribosome-bd_bac"/>
</dbReference>